<accession>A0A3B1A5R2</accession>
<evidence type="ECO:0000256" key="2">
    <source>
        <dbReference type="ARBA" id="ARBA00022679"/>
    </source>
</evidence>
<dbReference type="AlphaFoldDB" id="A0A3B1A5R2"/>
<dbReference type="GO" id="GO:0005829">
    <property type="term" value="C:cytosol"/>
    <property type="evidence" value="ECO:0007669"/>
    <property type="project" value="TreeGrafter"/>
</dbReference>
<dbReference type="EMBL" id="UOFR01000041">
    <property type="protein sequence ID" value="VAW96890.1"/>
    <property type="molecule type" value="Genomic_DNA"/>
</dbReference>
<dbReference type="PANTHER" id="PTHR30160:SF21">
    <property type="entry name" value="LIPOPOLYSACCHARIDE CORE HEPTOSYLTRANSFERASE OPSX"/>
    <property type="match status" value="1"/>
</dbReference>
<gene>
    <name evidence="3" type="ORF">MNBD_GAMMA21-2925</name>
</gene>
<dbReference type="InterPro" id="IPR002201">
    <property type="entry name" value="Glyco_trans_9"/>
</dbReference>
<dbReference type="CDD" id="cd03789">
    <property type="entry name" value="GT9_LPS_heptosyltransferase"/>
    <property type="match status" value="1"/>
</dbReference>
<dbReference type="PANTHER" id="PTHR30160">
    <property type="entry name" value="TETRAACYLDISACCHARIDE 4'-KINASE-RELATED"/>
    <property type="match status" value="1"/>
</dbReference>
<dbReference type="SUPFAM" id="SSF53756">
    <property type="entry name" value="UDP-Glycosyltransferase/glycogen phosphorylase"/>
    <property type="match status" value="1"/>
</dbReference>
<evidence type="ECO:0000313" key="3">
    <source>
        <dbReference type="EMBL" id="VAW96890.1"/>
    </source>
</evidence>
<proteinExistence type="predicted"/>
<keyword evidence="1" id="KW-0328">Glycosyltransferase</keyword>
<name>A0A3B1A5R2_9ZZZZ</name>
<keyword evidence="2 3" id="KW-0808">Transferase</keyword>
<sequence>MEYELVKDIEGIEFLIFDKRQGLSGYLQLRKKLKSIRFSALLHMQMSLRASMIALMVNAPIKLGFDRQRAKDLQWLFSNHKINYQSQQHVIDSFFGFSQALGVDEKIYRWDIPIPDSANEFALQHLPKNKPILVISPCSSMSYRNWNAEGYADVARYAVKQYAMQVVITGGPSDIEHEYAQAITQLCHAPVVNLVGQTTLKQLLAIFKHADVALAPDSGPAHLATAVGTPVIGLYATTNPDRARPYLSADYVVDCYPQAIQKVYNKSVADVPFGLRAREAGTMDLISNDSVKSMLDKLMLDQNQT</sequence>
<organism evidence="3">
    <name type="scientific">hydrothermal vent metagenome</name>
    <dbReference type="NCBI Taxonomy" id="652676"/>
    <lineage>
        <taxon>unclassified sequences</taxon>
        <taxon>metagenomes</taxon>
        <taxon>ecological metagenomes</taxon>
    </lineage>
</organism>
<dbReference type="GO" id="GO:0008713">
    <property type="term" value="F:ADP-heptose-lipopolysaccharide heptosyltransferase activity"/>
    <property type="evidence" value="ECO:0007669"/>
    <property type="project" value="TreeGrafter"/>
</dbReference>
<reference evidence="3" key="1">
    <citation type="submission" date="2018-06" db="EMBL/GenBank/DDBJ databases">
        <authorList>
            <person name="Zhirakovskaya E."/>
        </authorList>
    </citation>
    <scope>NUCLEOTIDE SEQUENCE</scope>
</reference>
<dbReference type="InterPro" id="IPR051199">
    <property type="entry name" value="LPS_LOS_Heptosyltrfase"/>
</dbReference>
<protein>
    <submittedName>
        <fullName evidence="3">ADP-heptose--lipooligosaccharide heptosyltransferase II</fullName>
    </submittedName>
</protein>
<dbReference type="GO" id="GO:0009244">
    <property type="term" value="P:lipopolysaccharide core region biosynthetic process"/>
    <property type="evidence" value="ECO:0007669"/>
    <property type="project" value="TreeGrafter"/>
</dbReference>
<evidence type="ECO:0000256" key="1">
    <source>
        <dbReference type="ARBA" id="ARBA00022676"/>
    </source>
</evidence>
<dbReference type="Gene3D" id="3.40.50.2000">
    <property type="entry name" value="Glycogen Phosphorylase B"/>
    <property type="match status" value="2"/>
</dbReference>
<dbReference type="Pfam" id="PF01075">
    <property type="entry name" value="Glyco_transf_9"/>
    <property type="match status" value="1"/>
</dbReference>